<feature type="compositionally biased region" description="Basic and acidic residues" evidence="1">
    <location>
        <begin position="521"/>
        <end position="532"/>
    </location>
</feature>
<feature type="compositionally biased region" description="Pro residues" evidence="1">
    <location>
        <begin position="502"/>
        <end position="520"/>
    </location>
</feature>
<feature type="non-terminal residue" evidence="2">
    <location>
        <position position="570"/>
    </location>
</feature>
<protein>
    <submittedName>
        <fullName evidence="2">Uncharacterized protein</fullName>
    </submittedName>
</protein>
<dbReference type="EMBL" id="BNCO01000008">
    <property type="protein sequence ID" value="GIL50365.1"/>
    <property type="molecule type" value="Genomic_DNA"/>
</dbReference>
<feature type="non-terminal residue" evidence="2">
    <location>
        <position position="1"/>
    </location>
</feature>
<organism evidence="2 3">
    <name type="scientific">Volvox africanus</name>
    <dbReference type="NCBI Taxonomy" id="51714"/>
    <lineage>
        <taxon>Eukaryota</taxon>
        <taxon>Viridiplantae</taxon>
        <taxon>Chlorophyta</taxon>
        <taxon>core chlorophytes</taxon>
        <taxon>Chlorophyceae</taxon>
        <taxon>CS clade</taxon>
        <taxon>Chlamydomonadales</taxon>
        <taxon>Volvocaceae</taxon>
        <taxon>Volvox</taxon>
    </lineage>
</organism>
<dbReference type="AlphaFoldDB" id="A0A8J4AYD6"/>
<accession>A0A8J4AYD6</accession>
<gene>
    <name evidence="2" type="ORF">Vafri_6615</name>
</gene>
<sequence length="570" mass="57807">ALLGVLEEPASLGACPQLVRQVMLLEPYVSHALYDSSGGSDATAATTEVAMSRWALLAAMHLEQVMLLQEGEEGGGGDGGATVAGAASKGGASQPHAAACKAASAKTRPKSKFAVARAVTDAASGADPGSASGADVRAVATADGLGTIDVREHTSRAKALLRRLLAEAVMLGMVGILGTTPGDQFAWTDSAAEAADVDIDADAAGGGGGGGNISSWAPPSTYALLDMAAQDAGANIEHQGIGLVARGPASVETSREKSAALALVHRRAMSMYRWLWGHLLELENRVLEAQESYLQCLGALPEGPNPAIAFTGGGGAHPEFNTAQTGLNTTTPAGYDGVKDRWWPGEIAVQNQRGHAGTDLDSACGSGGIWPGCWALPGCSILQPPTAAAVQVRVRALDVFRTMASAEQLVASGEYKQAVLILRDVGFPQRQPRVAVGSGAAAAAASPDVEDLPSGAAVQAADAEAGGDGSPVIAASAARNQARVQVRAVQLLKEALTALLHPRPPQLQPAPPVPVPPAPPQREEEQRQDLHPDGPQTQRDVSPALAAASGPNAAPSGHAVVAIPAAATAA</sequence>
<name>A0A8J4AYD6_9CHLO</name>
<reference evidence="2" key="1">
    <citation type="journal article" date="2021" name="Proc. Natl. Acad. Sci. U.S.A.">
        <title>Three genomes in the algal genus Volvox reveal the fate of a haploid sex-determining region after a transition to homothallism.</title>
        <authorList>
            <person name="Yamamoto K."/>
            <person name="Hamaji T."/>
            <person name="Kawai-Toyooka H."/>
            <person name="Matsuzaki R."/>
            <person name="Takahashi F."/>
            <person name="Nishimura Y."/>
            <person name="Kawachi M."/>
            <person name="Noguchi H."/>
            <person name="Minakuchi Y."/>
            <person name="Umen J.G."/>
            <person name="Toyoda A."/>
            <person name="Nozaki H."/>
        </authorList>
    </citation>
    <scope>NUCLEOTIDE SEQUENCE</scope>
    <source>
        <strain evidence="2">NIES-3780</strain>
    </source>
</reference>
<keyword evidence="3" id="KW-1185">Reference proteome</keyword>
<comment type="caution">
    <text evidence="2">The sequence shown here is derived from an EMBL/GenBank/DDBJ whole genome shotgun (WGS) entry which is preliminary data.</text>
</comment>
<evidence type="ECO:0000313" key="3">
    <source>
        <dbReference type="Proteomes" id="UP000747399"/>
    </source>
</evidence>
<feature type="compositionally biased region" description="Low complexity" evidence="1">
    <location>
        <begin position="542"/>
        <end position="558"/>
    </location>
</feature>
<feature type="region of interest" description="Disordered" evidence="1">
    <location>
        <begin position="502"/>
        <end position="558"/>
    </location>
</feature>
<proteinExistence type="predicted"/>
<dbReference type="Proteomes" id="UP000747399">
    <property type="component" value="Unassembled WGS sequence"/>
</dbReference>
<evidence type="ECO:0000313" key="2">
    <source>
        <dbReference type="EMBL" id="GIL50365.1"/>
    </source>
</evidence>
<evidence type="ECO:0000256" key="1">
    <source>
        <dbReference type="SAM" id="MobiDB-lite"/>
    </source>
</evidence>